<sequence length="200" mass="23378">MKKIKIILILSISFVIFIFIYGLATAFDPVYDSAKINQNIGGTLICNAVFNPDIHSSPNVISYLYKNNGIVINLGFGYYTKRQWKKNEQLMKFENWLILKTGGEFECDKLIIGNLNLPTWNEYEFTPEKVEKEKLWNIKNIKSLFGYCCSEVYIKDIKNGKIKINYKFRVDKNQSEKYEMRTLIYLIDRKTGKPILNKVS</sequence>
<dbReference type="EMBL" id="SWBO01000005">
    <property type="protein sequence ID" value="TKB99973.1"/>
    <property type="molecule type" value="Genomic_DNA"/>
</dbReference>
<dbReference type="AlphaFoldDB" id="A0A4U1C3P1"/>
<dbReference type="Proteomes" id="UP000310477">
    <property type="component" value="Unassembled WGS sequence"/>
</dbReference>
<dbReference type="RefSeq" id="WP_136877137.1">
    <property type="nucleotide sequence ID" value="NZ_SWBO01000005.1"/>
</dbReference>
<comment type="caution">
    <text evidence="1">The sequence shown here is derived from an EMBL/GenBank/DDBJ whole genome shotgun (WGS) entry which is preliminary data.</text>
</comment>
<organism evidence="1 2">
    <name type="scientific">Pedobacter cryotolerans</name>
    <dbReference type="NCBI Taxonomy" id="2571270"/>
    <lineage>
        <taxon>Bacteria</taxon>
        <taxon>Pseudomonadati</taxon>
        <taxon>Bacteroidota</taxon>
        <taxon>Sphingobacteriia</taxon>
        <taxon>Sphingobacteriales</taxon>
        <taxon>Sphingobacteriaceae</taxon>
        <taxon>Pedobacter</taxon>
    </lineage>
</organism>
<dbReference type="OrthoDB" id="796360at2"/>
<reference evidence="1 2" key="1">
    <citation type="submission" date="2019-04" db="EMBL/GenBank/DDBJ databases">
        <title>Pedobacter sp. AR-2-6 sp. nov., isolated from Arctic soil.</title>
        <authorList>
            <person name="Dahal R.H."/>
            <person name="Kim D.-U."/>
        </authorList>
    </citation>
    <scope>NUCLEOTIDE SEQUENCE [LARGE SCALE GENOMIC DNA]</scope>
    <source>
        <strain evidence="1 2">AR-2-6</strain>
    </source>
</reference>
<evidence type="ECO:0000313" key="2">
    <source>
        <dbReference type="Proteomes" id="UP000310477"/>
    </source>
</evidence>
<keyword evidence="2" id="KW-1185">Reference proteome</keyword>
<gene>
    <name evidence="1" type="ORF">FA045_11060</name>
</gene>
<protein>
    <submittedName>
        <fullName evidence="1">Uncharacterized protein</fullName>
    </submittedName>
</protein>
<name>A0A4U1C3P1_9SPHI</name>
<accession>A0A4U1C3P1</accession>
<evidence type="ECO:0000313" key="1">
    <source>
        <dbReference type="EMBL" id="TKB99973.1"/>
    </source>
</evidence>
<proteinExistence type="predicted"/>